<evidence type="ECO:0000256" key="3">
    <source>
        <dbReference type="ARBA" id="ARBA00022679"/>
    </source>
</evidence>
<keyword evidence="2" id="KW-0597">Phosphoprotein</keyword>
<dbReference type="EMBL" id="JBBJCI010000359">
    <property type="protein sequence ID" value="KAK7233475.1"/>
    <property type="molecule type" value="Genomic_DNA"/>
</dbReference>
<dbReference type="InterPro" id="IPR045270">
    <property type="entry name" value="STKc_AGC"/>
</dbReference>
<dbReference type="InterPro" id="IPR011009">
    <property type="entry name" value="Kinase-like_dom_sf"/>
</dbReference>
<evidence type="ECO:0000256" key="8">
    <source>
        <dbReference type="RuleBase" id="RU000304"/>
    </source>
</evidence>
<evidence type="ECO:0000313" key="12">
    <source>
        <dbReference type="Proteomes" id="UP001363151"/>
    </source>
</evidence>
<dbReference type="PROSITE" id="PS00107">
    <property type="entry name" value="PROTEIN_KINASE_ATP"/>
    <property type="match status" value="1"/>
</dbReference>
<feature type="domain" description="Protein kinase" evidence="10">
    <location>
        <begin position="80"/>
        <end position="364"/>
    </location>
</feature>
<dbReference type="InterPro" id="IPR017441">
    <property type="entry name" value="Protein_kinase_ATP_BS"/>
</dbReference>
<keyword evidence="1 8" id="KW-0723">Serine/threonine-protein kinase</keyword>
<accession>A0ABR1FMC1</accession>
<dbReference type="PANTHER" id="PTHR24351">
    <property type="entry name" value="RIBOSOMAL PROTEIN S6 KINASE"/>
    <property type="match status" value="1"/>
</dbReference>
<evidence type="ECO:0000256" key="6">
    <source>
        <dbReference type="ARBA" id="ARBA00022840"/>
    </source>
</evidence>
<keyword evidence="4 7" id="KW-0547">Nucleotide-binding</keyword>
<comment type="caution">
    <text evidence="11">The sequence shown here is derived from an EMBL/GenBank/DDBJ whole genome shotgun (WGS) entry which is preliminary data.</text>
</comment>
<evidence type="ECO:0000256" key="1">
    <source>
        <dbReference type="ARBA" id="ARBA00022527"/>
    </source>
</evidence>
<evidence type="ECO:0000259" key="10">
    <source>
        <dbReference type="PROSITE" id="PS50011"/>
    </source>
</evidence>
<organism evidence="11 12">
    <name type="scientific">Aureococcus anophagefferens</name>
    <name type="common">Harmful bloom alga</name>
    <dbReference type="NCBI Taxonomy" id="44056"/>
    <lineage>
        <taxon>Eukaryota</taxon>
        <taxon>Sar</taxon>
        <taxon>Stramenopiles</taxon>
        <taxon>Ochrophyta</taxon>
        <taxon>Pelagophyceae</taxon>
        <taxon>Pelagomonadales</taxon>
        <taxon>Pelagomonadaceae</taxon>
        <taxon>Aureococcus</taxon>
    </lineage>
</organism>
<gene>
    <name evidence="11" type="ORF">SO694_001040109</name>
</gene>
<dbReference type="Proteomes" id="UP001363151">
    <property type="component" value="Unassembled WGS sequence"/>
</dbReference>
<sequence>MSAISYFKRRLSGLAAGDSSGGESSEPSSPAPGTPPRRSLSKLSFGSLSQRSLGSLSSAGGVLPTSTSVSSLSPSASERFEELRTVGRGAFSTVVLARKKLPPDAGRLFAMKICRKKDRKEETKTESTSRKRAAPNSKVEPFILGFLASKEEPAAAFVVELRYAFQSPEAFYLVTDYFAGGSLATGLRASPDRRFAPRRAAFHGAELAVAVGFLHAHGVLHRDLKPSNVLLDAAGHVKVADFGLAKFGAEDGRCRSFCGSVEYRNGAGKAYMAPEILRGKRYGFAVDWWALGVVLAEMAFGATPFFHDKPRELMRLILSEAPCFPEGDDGGDVHELSALRWTAAALLEKAPRDRLGRRGGAPAVRARRLRGARRPDGDSWASDPDAGAWSGASASDSDELPLPAPDADELPLRAPDADELPLPDAGELPLPEPASPAEASARRVVDDLERIGLAEL</sequence>
<evidence type="ECO:0000256" key="4">
    <source>
        <dbReference type="ARBA" id="ARBA00022741"/>
    </source>
</evidence>
<evidence type="ECO:0000313" key="11">
    <source>
        <dbReference type="EMBL" id="KAK7233475.1"/>
    </source>
</evidence>
<dbReference type="InterPro" id="IPR008271">
    <property type="entry name" value="Ser/Thr_kinase_AS"/>
</dbReference>
<evidence type="ECO:0000256" key="5">
    <source>
        <dbReference type="ARBA" id="ARBA00022777"/>
    </source>
</evidence>
<dbReference type="SMART" id="SM00220">
    <property type="entry name" value="S_TKc"/>
    <property type="match status" value="1"/>
</dbReference>
<dbReference type="Gene3D" id="3.30.200.20">
    <property type="entry name" value="Phosphorylase Kinase, domain 1"/>
    <property type="match status" value="1"/>
</dbReference>
<evidence type="ECO:0000256" key="9">
    <source>
        <dbReference type="SAM" id="MobiDB-lite"/>
    </source>
</evidence>
<dbReference type="GO" id="GO:0016301">
    <property type="term" value="F:kinase activity"/>
    <property type="evidence" value="ECO:0007669"/>
    <property type="project" value="UniProtKB-KW"/>
</dbReference>
<name>A0ABR1FMC1_AURAN</name>
<dbReference type="CDD" id="cd05123">
    <property type="entry name" value="STKc_AGC"/>
    <property type="match status" value="1"/>
</dbReference>
<dbReference type="SUPFAM" id="SSF56112">
    <property type="entry name" value="Protein kinase-like (PK-like)"/>
    <property type="match status" value="1"/>
</dbReference>
<dbReference type="PROSITE" id="PS50011">
    <property type="entry name" value="PROTEIN_KINASE_DOM"/>
    <property type="match status" value="1"/>
</dbReference>
<keyword evidence="6 7" id="KW-0067">ATP-binding</keyword>
<feature type="region of interest" description="Disordered" evidence="9">
    <location>
        <begin position="14"/>
        <end position="46"/>
    </location>
</feature>
<comment type="similarity">
    <text evidence="8">Belongs to the protein kinase superfamily.</text>
</comment>
<keyword evidence="5 11" id="KW-0418">Kinase</keyword>
<dbReference type="Gene3D" id="1.10.510.10">
    <property type="entry name" value="Transferase(Phosphotransferase) domain 1"/>
    <property type="match status" value="1"/>
</dbReference>
<evidence type="ECO:0000256" key="2">
    <source>
        <dbReference type="ARBA" id="ARBA00022553"/>
    </source>
</evidence>
<protein>
    <submittedName>
        <fullName evidence="11">Protein serine/threonine kinase</fullName>
    </submittedName>
</protein>
<dbReference type="InterPro" id="IPR000719">
    <property type="entry name" value="Prot_kinase_dom"/>
</dbReference>
<evidence type="ECO:0000256" key="7">
    <source>
        <dbReference type="PROSITE-ProRule" id="PRU10141"/>
    </source>
</evidence>
<keyword evidence="12" id="KW-1185">Reference proteome</keyword>
<feature type="region of interest" description="Disordered" evidence="9">
    <location>
        <begin position="354"/>
        <end position="442"/>
    </location>
</feature>
<feature type="compositionally biased region" description="Low complexity" evidence="9">
    <location>
        <begin position="381"/>
        <end position="395"/>
    </location>
</feature>
<dbReference type="Pfam" id="PF00069">
    <property type="entry name" value="Pkinase"/>
    <property type="match status" value="1"/>
</dbReference>
<reference evidence="11 12" key="1">
    <citation type="submission" date="2024-03" db="EMBL/GenBank/DDBJ databases">
        <title>Aureococcus anophagefferens CCMP1851 and Kratosvirus quantuckense: Draft genome of a second virus-susceptible host strain in the model system.</title>
        <authorList>
            <person name="Chase E."/>
            <person name="Truchon A.R."/>
            <person name="Schepens W."/>
            <person name="Wilhelm S.W."/>
        </authorList>
    </citation>
    <scope>NUCLEOTIDE SEQUENCE [LARGE SCALE GENOMIC DNA]</scope>
    <source>
        <strain evidence="11 12">CCMP1851</strain>
    </source>
</reference>
<dbReference type="PROSITE" id="PS00108">
    <property type="entry name" value="PROTEIN_KINASE_ST"/>
    <property type="match status" value="1"/>
</dbReference>
<keyword evidence="3" id="KW-0808">Transferase</keyword>
<feature type="compositionally biased region" description="Low complexity" evidence="9">
    <location>
        <begin position="14"/>
        <end position="28"/>
    </location>
</feature>
<feature type="binding site" evidence="7">
    <location>
        <position position="112"/>
    </location>
    <ligand>
        <name>ATP</name>
        <dbReference type="ChEBI" id="CHEBI:30616"/>
    </ligand>
</feature>
<proteinExistence type="inferred from homology"/>